<dbReference type="GO" id="GO:0044038">
    <property type="term" value="P:cell wall macromolecule biosynthetic process"/>
    <property type="evidence" value="ECO:0007669"/>
    <property type="project" value="TreeGrafter"/>
</dbReference>
<dbReference type="OrthoDB" id="2020675at2759"/>
<evidence type="ECO:0000313" key="7">
    <source>
        <dbReference type="EMBL" id="KAF6167523.1"/>
    </source>
</evidence>
<dbReference type="Pfam" id="PF10555">
    <property type="entry name" value="MraY_sig1"/>
    <property type="match status" value="1"/>
</dbReference>
<keyword evidence="5 6" id="KW-0472">Membrane</keyword>
<dbReference type="GO" id="GO:0016780">
    <property type="term" value="F:phosphotransferase activity, for other substituted phosphate groups"/>
    <property type="evidence" value="ECO:0007669"/>
    <property type="project" value="InterPro"/>
</dbReference>
<name>A0A7J7NKA3_9MAGN</name>
<feature type="transmembrane region" description="Helical" evidence="6">
    <location>
        <begin position="254"/>
        <end position="277"/>
    </location>
</feature>
<dbReference type="InterPro" id="IPR000715">
    <property type="entry name" value="Glycosyl_transferase_4"/>
</dbReference>
<keyword evidence="4 6" id="KW-1133">Transmembrane helix</keyword>
<sequence>DSDGMSSFDEWEDSEGISVGSSYMLSSSGEESDTELVINPIGDVDLPSISDRFDSSDRALAVTAHRFALLRRSHKTNRQATLYQLSRSHFYFRAENFQLPEISAFLYYNGRIQHGVMINMALIVFLTVLLSFVDWCSWRIVRLPLAPFFLTRPFFISTLLASGAGYLCIPLLDSLTICQAIRKESPVMHFSKKGTPTMGGLFFIPLGIAVAKFVVGFSSFEVRAAVAATLAFAAIGLFDDISSLVKNQNSGLPAWLKVVLEVKLLFWLLNIMIFLGLCKLTASRMLEQVAVGTWFSFWLGSSTISSPYHMYTFS</sequence>
<protein>
    <submittedName>
        <fullName evidence="7">Uncharacterized protein</fullName>
    </submittedName>
</protein>
<feature type="transmembrane region" description="Helical" evidence="6">
    <location>
        <begin position="153"/>
        <end position="178"/>
    </location>
</feature>
<organism evidence="7 8">
    <name type="scientific">Kingdonia uniflora</name>
    <dbReference type="NCBI Taxonomy" id="39325"/>
    <lineage>
        <taxon>Eukaryota</taxon>
        <taxon>Viridiplantae</taxon>
        <taxon>Streptophyta</taxon>
        <taxon>Embryophyta</taxon>
        <taxon>Tracheophyta</taxon>
        <taxon>Spermatophyta</taxon>
        <taxon>Magnoliopsida</taxon>
        <taxon>Ranunculales</taxon>
        <taxon>Circaeasteraceae</taxon>
        <taxon>Kingdonia</taxon>
    </lineage>
</organism>
<accession>A0A7J7NKA3</accession>
<evidence type="ECO:0000256" key="6">
    <source>
        <dbReference type="SAM" id="Phobius"/>
    </source>
</evidence>
<dbReference type="PANTHER" id="PTHR22926">
    <property type="entry name" value="PHOSPHO-N-ACETYLMURAMOYL-PENTAPEPTIDE-TRANSFERASE"/>
    <property type="match status" value="1"/>
</dbReference>
<feature type="transmembrane region" description="Helical" evidence="6">
    <location>
        <begin position="289"/>
        <end position="311"/>
    </location>
</feature>
<gene>
    <name evidence="7" type="ORF">GIB67_031724</name>
</gene>
<keyword evidence="3 6" id="KW-0812">Transmembrane</keyword>
<feature type="transmembrane region" description="Helical" evidence="6">
    <location>
        <begin position="199"/>
        <end position="218"/>
    </location>
</feature>
<evidence type="ECO:0000256" key="2">
    <source>
        <dbReference type="ARBA" id="ARBA00022679"/>
    </source>
</evidence>
<dbReference type="Proteomes" id="UP000541444">
    <property type="component" value="Unassembled WGS sequence"/>
</dbReference>
<dbReference type="PROSITE" id="PS01347">
    <property type="entry name" value="MRAY_1"/>
    <property type="match status" value="1"/>
</dbReference>
<proteinExistence type="predicted"/>
<feature type="transmembrane region" description="Helical" evidence="6">
    <location>
        <begin position="224"/>
        <end position="242"/>
    </location>
</feature>
<comment type="caution">
    <text evidence="7">The sequence shown here is derived from an EMBL/GenBank/DDBJ whole genome shotgun (WGS) entry which is preliminary data.</text>
</comment>
<evidence type="ECO:0000256" key="1">
    <source>
        <dbReference type="ARBA" id="ARBA00004141"/>
    </source>
</evidence>
<feature type="transmembrane region" description="Helical" evidence="6">
    <location>
        <begin position="116"/>
        <end position="133"/>
    </location>
</feature>
<dbReference type="GO" id="GO:0071555">
    <property type="term" value="P:cell wall organization"/>
    <property type="evidence" value="ECO:0007669"/>
    <property type="project" value="TreeGrafter"/>
</dbReference>
<dbReference type="GO" id="GO:0005886">
    <property type="term" value="C:plasma membrane"/>
    <property type="evidence" value="ECO:0007669"/>
    <property type="project" value="TreeGrafter"/>
</dbReference>
<evidence type="ECO:0000256" key="3">
    <source>
        <dbReference type="ARBA" id="ARBA00022692"/>
    </source>
</evidence>
<feature type="non-terminal residue" evidence="7">
    <location>
        <position position="1"/>
    </location>
</feature>
<dbReference type="InterPro" id="IPR018480">
    <property type="entry name" value="PNAcMuramoyl-5peptid_Trfase_CS"/>
</dbReference>
<comment type="subcellular location">
    <subcellularLocation>
        <location evidence="1">Membrane</location>
        <topology evidence="1">Multi-pass membrane protein</topology>
    </subcellularLocation>
</comment>
<reference evidence="7 8" key="1">
    <citation type="journal article" date="2020" name="IScience">
        <title>Genome Sequencing of the Endangered Kingdonia uniflora (Circaeasteraceae, Ranunculales) Reveals Potential Mechanisms of Evolutionary Specialization.</title>
        <authorList>
            <person name="Sun Y."/>
            <person name="Deng T."/>
            <person name="Zhang A."/>
            <person name="Moore M.J."/>
            <person name="Landis J.B."/>
            <person name="Lin N."/>
            <person name="Zhang H."/>
            <person name="Zhang X."/>
            <person name="Huang J."/>
            <person name="Zhang X."/>
            <person name="Sun H."/>
            <person name="Wang H."/>
        </authorList>
    </citation>
    <scope>NUCLEOTIDE SEQUENCE [LARGE SCALE GENOMIC DNA]</scope>
    <source>
        <strain evidence="7">TB1705</strain>
        <tissue evidence="7">Leaf</tissue>
    </source>
</reference>
<keyword evidence="2" id="KW-0808">Transferase</keyword>
<dbReference type="AlphaFoldDB" id="A0A7J7NKA3"/>
<evidence type="ECO:0000256" key="4">
    <source>
        <dbReference type="ARBA" id="ARBA00022989"/>
    </source>
</evidence>
<evidence type="ECO:0000256" key="5">
    <source>
        <dbReference type="ARBA" id="ARBA00023136"/>
    </source>
</evidence>
<evidence type="ECO:0000313" key="8">
    <source>
        <dbReference type="Proteomes" id="UP000541444"/>
    </source>
</evidence>
<dbReference type="EMBL" id="JACGCM010000724">
    <property type="protein sequence ID" value="KAF6167523.1"/>
    <property type="molecule type" value="Genomic_DNA"/>
</dbReference>
<keyword evidence="8" id="KW-1185">Reference proteome</keyword>
<dbReference type="PANTHER" id="PTHR22926:SF5">
    <property type="entry name" value="PHOSPHO-N-ACETYLMURAMOYL-PENTAPEPTIDE-TRANSFERASE HOMOLOG"/>
    <property type="match status" value="1"/>
</dbReference>